<evidence type="ECO:0000256" key="9">
    <source>
        <dbReference type="RuleBase" id="RU362011"/>
    </source>
</evidence>
<dbReference type="InterPro" id="IPR006668">
    <property type="entry name" value="Mg_transptr_MgtE_intracell_dom"/>
</dbReference>
<dbReference type="AlphaFoldDB" id="S7TEM3"/>
<evidence type="ECO:0000256" key="7">
    <source>
        <dbReference type="ARBA" id="ARBA00023136"/>
    </source>
</evidence>
<name>S7TEM3_9BACT</name>
<evidence type="ECO:0000313" key="11">
    <source>
        <dbReference type="EMBL" id="EPR35040.1"/>
    </source>
</evidence>
<dbReference type="RefSeq" id="WP_020886289.1">
    <property type="nucleotide sequence ID" value="NZ_ATHI01000005.1"/>
</dbReference>
<feature type="transmembrane region" description="Helical" evidence="9">
    <location>
        <begin position="384"/>
        <end position="410"/>
    </location>
</feature>
<keyword evidence="9" id="KW-0479">Metal-binding</keyword>
<dbReference type="PATRIC" id="fig|1121439.3.peg.796"/>
<evidence type="ECO:0000256" key="5">
    <source>
        <dbReference type="ARBA" id="ARBA00022842"/>
    </source>
</evidence>
<dbReference type="Pfam" id="PF00571">
    <property type="entry name" value="CBS"/>
    <property type="match status" value="2"/>
</dbReference>
<dbReference type="NCBIfam" id="TIGR00400">
    <property type="entry name" value="mgtE"/>
    <property type="match status" value="1"/>
</dbReference>
<dbReference type="InterPro" id="IPR046342">
    <property type="entry name" value="CBS_dom_sf"/>
</dbReference>
<keyword evidence="7 9" id="KW-0472">Membrane</keyword>
<dbReference type="eggNOG" id="COG2239">
    <property type="taxonomic scope" value="Bacteria"/>
</dbReference>
<keyword evidence="5 9" id="KW-0460">Magnesium</keyword>
<dbReference type="SUPFAM" id="SSF158791">
    <property type="entry name" value="MgtE N-terminal domain-like"/>
    <property type="match status" value="1"/>
</dbReference>
<evidence type="ECO:0000256" key="2">
    <source>
        <dbReference type="ARBA" id="ARBA00009749"/>
    </source>
</evidence>
<dbReference type="GO" id="GO:0005886">
    <property type="term" value="C:plasma membrane"/>
    <property type="evidence" value="ECO:0007669"/>
    <property type="project" value="UniProtKB-SubCell"/>
</dbReference>
<accession>S7TEM3</accession>
<dbReference type="STRING" id="1121439.dsat_2403"/>
<keyword evidence="6 9" id="KW-1133">Transmembrane helix</keyword>
<dbReference type="Gene3D" id="1.10.357.20">
    <property type="entry name" value="SLC41 divalent cation transporters, integral membrane domain"/>
    <property type="match status" value="1"/>
</dbReference>
<comment type="caution">
    <text evidence="11">The sequence shown here is derived from an EMBL/GenBank/DDBJ whole genome shotgun (WGS) entry which is preliminary data.</text>
</comment>
<keyword evidence="3 9" id="KW-0813">Transport</keyword>
<keyword evidence="12" id="KW-1185">Reference proteome</keyword>
<dbReference type="CDD" id="cd04606">
    <property type="entry name" value="CBS_pair_Mg_transporter"/>
    <property type="match status" value="1"/>
</dbReference>
<comment type="similarity">
    <text evidence="2 9">Belongs to the SLC41A transporter family.</text>
</comment>
<feature type="transmembrane region" description="Helical" evidence="9">
    <location>
        <begin position="284"/>
        <end position="304"/>
    </location>
</feature>
<evidence type="ECO:0000256" key="4">
    <source>
        <dbReference type="ARBA" id="ARBA00022692"/>
    </source>
</evidence>
<evidence type="ECO:0000313" key="12">
    <source>
        <dbReference type="Proteomes" id="UP000014975"/>
    </source>
</evidence>
<comment type="subunit">
    <text evidence="9">Homodimer.</text>
</comment>
<keyword evidence="4 9" id="KW-0812">Transmembrane</keyword>
<feature type="domain" description="CBS" evidence="10">
    <location>
        <begin position="200"/>
        <end position="256"/>
    </location>
</feature>
<protein>
    <recommendedName>
        <fullName evidence="9">Magnesium transporter MgtE</fullName>
    </recommendedName>
</protein>
<reference evidence="11 12" key="1">
    <citation type="journal article" date="2013" name="Genome Announc.">
        <title>Draft genome sequences for three mercury-methylating, sulfate-reducing bacteria.</title>
        <authorList>
            <person name="Brown S.D."/>
            <person name="Hurt R.A.Jr."/>
            <person name="Gilmour C.C."/>
            <person name="Elias D.A."/>
        </authorList>
    </citation>
    <scope>NUCLEOTIDE SEQUENCE [LARGE SCALE GENOMIC DNA]</scope>
    <source>
        <strain evidence="11 12">DSM 16529</strain>
    </source>
</reference>
<dbReference type="SMART" id="SM00924">
    <property type="entry name" value="MgtE_N"/>
    <property type="match status" value="1"/>
</dbReference>
<organism evidence="11 12">
    <name type="scientific">Alkalidesulfovibrio alkalitolerans DSM 16529</name>
    <dbReference type="NCBI Taxonomy" id="1121439"/>
    <lineage>
        <taxon>Bacteria</taxon>
        <taxon>Pseudomonadati</taxon>
        <taxon>Thermodesulfobacteriota</taxon>
        <taxon>Desulfovibrionia</taxon>
        <taxon>Desulfovibrionales</taxon>
        <taxon>Desulfovibrionaceae</taxon>
        <taxon>Alkalidesulfovibrio</taxon>
    </lineage>
</organism>
<keyword evidence="9" id="KW-1003">Cell membrane</keyword>
<dbReference type="PANTHER" id="PTHR41394">
    <property type="entry name" value="MAGNESIUM TRANSPORTER MGTE"/>
    <property type="match status" value="1"/>
</dbReference>
<dbReference type="Gene3D" id="3.10.580.10">
    <property type="entry name" value="CBS-domain"/>
    <property type="match status" value="1"/>
</dbReference>
<dbReference type="GO" id="GO:0046872">
    <property type="term" value="F:metal ion binding"/>
    <property type="evidence" value="ECO:0007669"/>
    <property type="project" value="UniProtKB-KW"/>
</dbReference>
<gene>
    <name evidence="11" type="ORF">dsat_2403</name>
</gene>
<feature type="domain" description="CBS" evidence="10">
    <location>
        <begin position="136"/>
        <end position="197"/>
    </location>
</feature>
<evidence type="ECO:0000256" key="6">
    <source>
        <dbReference type="ARBA" id="ARBA00022989"/>
    </source>
</evidence>
<dbReference type="InterPro" id="IPR036739">
    <property type="entry name" value="SLC41_membr_dom_sf"/>
</dbReference>
<sequence length="449" mass="48351">MLIKTLVNELRGLIASKDGDALRRFFVIGNPGLNAEVLSHLDVAEIVEILRYIDPLYGAELFAHLPAEQQRIVVDSLSRRRLILLVAAMPHDDRVDLLKRMPDEEREAILPGLAQAERDDILKLSSYAEGTAGSIMTSEYVALSAHMTVAEAIAKLRAEAPDAETIYYAYVVDENRRLRGLVSLKDLILAPSHKKVEAIMNADVIFARADEDQEEAVRKIAKYDLLALPVINGNEALVGIITHDDAMDVAHEEATEDFHKSGTVGKIEGSLKTAGAWLLYRKRVFWLVVLVFGNIFSGAGIAYFEDTIASYVALVFFLPLLIDSGGNAGSQAATLMVRALATGEVVMRDWVKMLGREVLVATGLGLTMAVAVSGLGLFRGGPEIALVVASTMVVVVVVGSLIGMSLPFALTKLKFDPATASAPLITSIADAAGVIIYFTIATAILPGLA</sequence>
<dbReference type="Pfam" id="PF01769">
    <property type="entry name" value="MgtE"/>
    <property type="match status" value="1"/>
</dbReference>
<evidence type="ECO:0000256" key="3">
    <source>
        <dbReference type="ARBA" id="ARBA00022448"/>
    </source>
</evidence>
<dbReference type="OrthoDB" id="9790355at2"/>
<comment type="function">
    <text evidence="9">Acts as a magnesium transporter.</text>
</comment>
<dbReference type="SUPFAM" id="SSF54631">
    <property type="entry name" value="CBS-domain pair"/>
    <property type="match status" value="1"/>
</dbReference>
<evidence type="ECO:0000259" key="10">
    <source>
        <dbReference type="PROSITE" id="PS51371"/>
    </source>
</evidence>
<dbReference type="InterPro" id="IPR000644">
    <property type="entry name" value="CBS_dom"/>
</dbReference>
<dbReference type="InterPro" id="IPR038076">
    <property type="entry name" value="MgtE_N_sf"/>
</dbReference>
<evidence type="ECO:0000256" key="8">
    <source>
        <dbReference type="PROSITE-ProRule" id="PRU00703"/>
    </source>
</evidence>
<dbReference type="SMART" id="SM00116">
    <property type="entry name" value="CBS"/>
    <property type="match status" value="2"/>
</dbReference>
<dbReference type="Pfam" id="PF03448">
    <property type="entry name" value="MgtE_N"/>
    <property type="match status" value="1"/>
</dbReference>
<keyword evidence="8" id="KW-0129">CBS domain</keyword>
<dbReference type="PROSITE" id="PS51371">
    <property type="entry name" value="CBS"/>
    <property type="match status" value="2"/>
</dbReference>
<proteinExistence type="inferred from homology"/>
<feature type="transmembrane region" description="Helical" evidence="9">
    <location>
        <begin position="310"/>
        <end position="337"/>
    </location>
</feature>
<evidence type="ECO:0000256" key="1">
    <source>
        <dbReference type="ARBA" id="ARBA00004141"/>
    </source>
</evidence>
<dbReference type="InterPro" id="IPR006667">
    <property type="entry name" value="SLC41_membr_dom"/>
</dbReference>
<dbReference type="GO" id="GO:0015095">
    <property type="term" value="F:magnesium ion transmembrane transporter activity"/>
    <property type="evidence" value="ECO:0007669"/>
    <property type="project" value="UniProtKB-UniRule"/>
</dbReference>
<dbReference type="Gene3D" id="1.25.60.10">
    <property type="entry name" value="MgtE N-terminal domain-like"/>
    <property type="match status" value="1"/>
</dbReference>
<feature type="transmembrane region" description="Helical" evidence="9">
    <location>
        <begin position="358"/>
        <end position="378"/>
    </location>
</feature>
<dbReference type="Proteomes" id="UP000014975">
    <property type="component" value="Unassembled WGS sequence"/>
</dbReference>
<dbReference type="EMBL" id="ATHI01000005">
    <property type="protein sequence ID" value="EPR35040.1"/>
    <property type="molecule type" value="Genomic_DNA"/>
</dbReference>
<dbReference type="SUPFAM" id="SSF161093">
    <property type="entry name" value="MgtE membrane domain-like"/>
    <property type="match status" value="1"/>
</dbReference>
<comment type="subcellular location">
    <subcellularLocation>
        <location evidence="9">Cell membrane</location>
        <topology evidence="9">Multi-pass membrane protein</topology>
    </subcellularLocation>
    <subcellularLocation>
        <location evidence="1">Membrane</location>
        <topology evidence="1">Multi-pass membrane protein</topology>
    </subcellularLocation>
</comment>
<dbReference type="PANTHER" id="PTHR41394:SF8">
    <property type="entry name" value="MAGNESIUM TRANSPORTER MGTE"/>
    <property type="match status" value="1"/>
</dbReference>
<dbReference type="InterPro" id="IPR006669">
    <property type="entry name" value="MgtE_transporter"/>
</dbReference>
<feature type="transmembrane region" description="Helical" evidence="9">
    <location>
        <begin position="422"/>
        <end position="445"/>
    </location>
</feature>